<keyword evidence="7 8" id="KW-0472">Membrane</keyword>
<dbReference type="KEGG" id="apra:G3A50_07270"/>
<feature type="transmembrane region" description="Helical" evidence="8">
    <location>
        <begin position="109"/>
        <end position="130"/>
    </location>
</feature>
<feature type="transmembrane region" description="Helical" evidence="8">
    <location>
        <begin position="40"/>
        <end position="60"/>
    </location>
</feature>
<keyword evidence="4" id="KW-1003">Cell membrane</keyword>
<keyword evidence="3 8" id="KW-0813">Transport</keyword>
<comment type="subcellular location">
    <subcellularLocation>
        <location evidence="1">Cell inner membrane</location>
        <topology evidence="1">Multi-pass membrane protein</topology>
    </subcellularLocation>
    <subcellularLocation>
        <location evidence="8">Cell membrane</location>
        <topology evidence="8">Multi-pass membrane protein</topology>
    </subcellularLocation>
</comment>
<sequence length="376" mass="40424">MTTLAPRSFARSGPAASRPAPTPPHGVRLFLTTHLFPSPLAGLTSLVLGAVLVLALWHIARWAVIDAVWVSPADGSACRAAAGACWAVIGEKYRVMLFGAYAYDEQWRGAVIIVLWIVWGAISAGSWLSVRVRLAGWALVFAASIVLLKGGILGLTPVGTDQWGGLPLTFIIFGGTITGGLPLAVLLALGRRSELPVVRLLCVATIEGVRGIPLLALLFFAALVLPLFLPAQLTVDKLIRAEIGMIIFFAAYAAEVVRGGLQAIPEGQEEAAQALGLGYWLRMRKVVLPQALAISVPALFNDIIRAFKNTTFFSILGLFDVLGATKAALQDPNWVRYGTEGYIFVFVLYFIICSAMSAYGSSIERSHQRRGRRAAR</sequence>
<dbReference type="PANTHER" id="PTHR30614">
    <property type="entry name" value="MEMBRANE COMPONENT OF AMINO ACID ABC TRANSPORTER"/>
    <property type="match status" value="1"/>
</dbReference>
<feature type="transmembrane region" description="Helical" evidence="8">
    <location>
        <begin position="211"/>
        <end position="229"/>
    </location>
</feature>
<proteinExistence type="inferred from homology"/>
<dbReference type="CDD" id="cd06261">
    <property type="entry name" value="TM_PBP2"/>
    <property type="match status" value="1"/>
</dbReference>
<evidence type="ECO:0000313" key="12">
    <source>
        <dbReference type="Proteomes" id="UP000464751"/>
    </source>
</evidence>
<evidence type="ECO:0000256" key="8">
    <source>
        <dbReference type="RuleBase" id="RU363032"/>
    </source>
</evidence>
<dbReference type="Proteomes" id="UP000464751">
    <property type="component" value="Chromosome"/>
</dbReference>
<feature type="transmembrane region" description="Helical" evidence="8">
    <location>
        <begin position="168"/>
        <end position="190"/>
    </location>
</feature>
<keyword evidence="5 8" id="KW-0812">Transmembrane</keyword>
<name>A0A6P1YJH1_9HYPH</name>
<dbReference type="RefSeq" id="WP_163074622.1">
    <property type="nucleotide sequence ID" value="NZ_CP048630.1"/>
</dbReference>
<evidence type="ECO:0000256" key="1">
    <source>
        <dbReference type="ARBA" id="ARBA00004429"/>
    </source>
</evidence>
<evidence type="ECO:0000256" key="4">
    <source>
        <dbReference type="ARBA" id="ARBA00022475"/>
    </source>
</evidence>
<feature type="compositionally biased region" description="Low complexity" evidence="9">
    <location>
        <begin position="1"/>
        <end position="19"/>
    </location>
</feature>
<gene>
    <name evidence="11" type="ORF">G3A50_07270</name>
</gene>
<feature type="region of interest" description="Disordered" evidence="9">
    <location>
        <begin position="1"/>
        <end position="22"/>
    </location>
</feature>
<evidence type="ECO:0000313" key="11">
    <source>
        <dbReference type="EMBL" id="QIB33527.1"/>
    </source>
</evidence>
<evidence type="ECO:0000256" key="2">
    <source>
        <dbReference type="ARBA" id="ARBA00010072"/>
    </source>
</evidence>
<evidence type="ECO:0000259" key="10">
    <source>
        <dbReference type="PROSITE" id="PS50928"/>
    </source>
</evidence>
<evidence type="ECO:0000256" key="5">
    <source>
        <dbReference type="ARBA" id="ARBA00022692"/>
    </source>
</evidence>
<dbReference type="InterPro" id="IPR043429">
    <property type="entry name" value="ArtM/GltK/GlnP/TcyL/YhdX-like"/>
</dbReference>
<protein>
    <submittedName>
        <fullName evidence="11">Amino acid ABC transporter permease</fullName>
    </submittedName>
</protein>
<evidence type="ECO:0000256" key="7">
    <source>
        <dbReference type="ARBA" id="ARBA00023136"/>
    </source>
</evidence>
<feature type="domain" description="ABC transmembrane type-1" evidence="10">
    <location>
        <begin position="166"/>
        <end position="356"/>
    </location>
</feature>
<comment type="similarity">
    <text evidence="2">Belongs to the binding-protein-dependent transport system permease family. HisMQ subfamily.</text>
</comment>
<dbReference type="GO" id="GO:0043190">
    <property type="term" value="C:ATP-binding cassette (ABC) transporter complex"/>
    <property type="evidence" value="ECO:0007669"/>
    <property type="project" value="InterPro"/>
</dbReference>
<dbReference type="PROSITE" id="PS50928">
    <property type="entry name" value="ABC_TM1"/>
    <property type="match status" value="1"/>
</dbReference>
<feature type="transmembrane region" description="Helical" evidence="8">
    <location>
        <begin position="137"/>
        <end position="156"/>
    </location>
</feature>
<dbReference type="Pfam" id="PF00528">
    <property type="entry name" value="BPD_transp_1"/>
    <property type="match status" value="1"/>
</dbReference>
<dbReference type="GO" id="GO:0022857">
    <property type="term" value="F:transmembrane transporter activity"/>
    <property type="evidence" value="ECO:0007669"/>
    <property type="project" value="InterPro"/>
</dbReference>
<dbReference type="PANTHER" id="PTHR30614:SF41">
    <property type="entry name" value="INNER MEMBRANE AMINO-ACID ABC TRANSPORTER PERMEASE PROTEIN YHDY"/>
    <property type="match status" value="1"/>
</dbReference>
<keyword evidence="12" id="KW-1185">Reference proteome</keyword>
<organism evidence="11 12">
    <name type="scientific">Ancylobacter pratisalsi</name>
    <dbReference type="NCBI Taxonomy" id="1745854"/>
    <lineage>
        <taxon>Bacteria</taxon>
        <taxon>Pseudomonadati</taxon>
        <taxon>Pseudomonadota</taxon>
        <taxon>Alphaproteobacteria</taxon>
        <taxon>Hyphomicrobiales</taxon>
        <taxon>Xanthobacteraceae</taxon>
        <taxon>Ancylobacter</taxon>
    </lineage>
</organism>
<evidence type="ECO:0000256" key="3">
    <source>
        <dbReference type="ARBA" id="ARBA00022448"/>
    </source>
</evidence>
<feature type="transmembrane region" description="Helical" evidence="8">
    <location>
        <begin position="341"/>
        <end position="363"/>
    </location>
</feature>
<dbReference type="Gene3D" id="1.10.3720.10">
    <property type="entry name" value="MetI-like"/>
    <property type="match status" value="1"/>
</dbReference>
<dbReference type="GO" id="GO:0006865">
    <property type="term" value="P:amino acid transport"/>
    <property type="evidence" value="ECO:0007669"/>
    <property type="project" value="TreeGrafter"/>
</dbReference>
<dbReference type="InterPro" id="IPR000515">
    <property type="entry name" value="MetI-like"/>
</dbReference>
<dbReference type="EMBL" id="CP048630">
    <property type="protein sequence ID" value="QIB33527.1"/>
    <property type="molecule type" value="Genomic_DNA"/>
</dbReference>
<reference evidence="11 12" key="1">
    <citation type="submission" date="2020-02" db="EMBL/GenBank/DDBJ databases">
        <authorList>
            <person name="Li G."/>
        </authorList>
    </citation>
    <scope>NUCLEOTIDE SEQUENCE [LARGE SCALE GENOMIC DNA]</scope>
    <source>
        <strain evidence="11 12">DSM 102029</strain>
    </source>
</reference>
<evidence type="ECO:0000256" key="6">
    <source>
        <dbReference type="ARBA" id="ARBA00022989"/>
    </source>
</evidence>
<dbReference type="InterPro" id="IPR010065">
    <property type="entry name" value="AA_ABC_transptr_permease_3TM"/>
</dbReference>
<dbReference type="InterPro" id="IPR035906">
    <property type="entry name" value="MetI-like_sf"/>
</dbReference>
<dbReference type="AlphaFoldDB" id="A0A6P1YJH1"/>
<accession>A0A6P1YJH1</accession>
<keyword evidence="6 8" id="KW-1133">Transmembrane helix</keyword>
<dbReference type="NCBIfam" id="TIGR01726">
    <property type="entry name" value="HEQRo_perm_3TM"/>
    <property type="match status" value="1"/>
</dbReference>
<dbReference type="SUPFAM" id="SSF161098">
    <property type="entry name" value="MetI-like"/>
    <property type="match status" value="1"/>
</dbReference>
<evidence type="ECO:0000256" key="9">
    <source>
        <dbReference type="SAM" id="MobiDB-lite"/>
    </source>
</evidence>